<dbReference type="RefSeq" id="WP_163950799.1">
    <property type="nucleotide sequence ID" value="NZ_JAAFZH010000007.1"/>
</dbReference>
<dbReference type="Proteomes" id="UP000474175">
    <property type="component" value="Unassembled WGS sequence"/>
</dbReference>
<dbReference type="Pfam" id="PF13279">
    <property type="entry name" value="4HBT_2"/>
    <property type="match status" value="1"/>
</dbReference>
<accession>A0A6L9LIT0</accession>
<gene>
    <name evidence="3" type="ORF">GK108_16630</name>
</gene>
<dbReference type="SUPFAM" id="SSF54637">
    <property type="entry name" value="Thioesterase/thiol ester dehydrase-isomerase"/>
    <property type="match status" value="1"/>
</dbReference>
<keyword evidence="2" id="KW-0378">Hydrolase</keyword>
<dbReference type="GO" id="GO:0047617">
    <property type="term" value="F:fatty acyl-CoA hydrolase activity"/>
    <property type="evidence" value="ECO:0007669"/>
    <property type="project" value="TreeGrafter"/>
</dbReference>
<dbReference type="AlphaFoldDB" id="A0A6L9LIT0"/>
<name>A0A6L9LIT0_9BACT</name>
<keyword evidence="4" id="KW-1185">Reference proteome</keyword>
<evidence type="ECO:0000313" key="3">
    <source>
        <dbReference type="EMBL" id="NDU96509.1"/>
    </source>
</evidence>
<dbReference type="EMBL" id="JAAFZH010000007">
    <property type="protein sequence ID" value="NDU96509.1"/>
    <property type="molecule type" value="Genomic_DNA"/>
</dbReference>
<comment type="similarity">
    <text evidence="1">Belongs to the 4-hydroxybenzoyl-CoA thioesterase family.</text>
</comment>
<proteinExistence type="inferred from homology"/>
<dbReference type="NCBIfam" id="TIGR00051">
    <property type="entry name" value="YbgC/FadM family acyl-CoA thioesterase"/>
    <property type="match status" value="1"/>
</dbReference>
<organism evidence="3 4">
    <name type="scientific">Spirosoma terrae</name>
    <dbReference type="NCBI Taxonomy" id="1968276"/>
    <lineage>
        <taxon>Bacteria</taxon>
        <taxon>Pseudomonadati</taxon>
        <taxon>Bacteroidota</taxon>
        <taxon>Cytophagia</taxon>
        <taxon>Cytophagales</taxon>
        <taxon>Cytophagaceae</taxon>
        <taxon>Spirosoma</taxon>
    </lineage>
</organism>
<dbReference type="Gene3D" id="3.10.129.10">
    <property type="entry name" value="Hotdog Thioesterase"/>
    <property type="match status" value="1"/>
</dbReference>
<evidence type="ECO:0000313" key="4">
    <source>
        <dbReference type="Proteomes" id="UP000474175"/>
    </source>
</evidence>
<dbReference type="InterPro" id="IPR029069">
    <property type="entry name" value="HotDog_dom_sf"/>
</dbReference>
<dbReference type="PIRSF" id="PIRSF003230">
    <property type="entry name" value="YbgC"/>
    <property type="match status" value="1"/>
</dbReference>
<dbReference type="InterPro" id="IPR006684">
    <property type="entry name" value="YbgC/YbaW"/>
</dbReference>
<protein>
    <submittedName>
        <fullName evidence="3">Acyl-CoA thioesterase</fullName>
    </submittedName>
</protein>
<reference evidence="3 4" key="1">
    <citation type="submission" date="2020-02" db="EMBL/GenBank/DDBJ databases">
        <title>Draft genome sequence of two Spirosoma agri KCTC 52727 and Spirosoma terrae KCTC 52035.</title>
        <authorList>
            <person name="Rojas J."/>
            <person name="Ambika Manirajan B."/>
            <person name="Suarez C."/>
            <person name="Ratering S."/>
            <person name="Schnell S."/>
        </authorList>
    </citation>
    <scope>NUCLEOTIDE SEQUENCE [LARGE SCALE GENOMIC DNA]</scope>
    <source>
        <strain evidence="3 4">KCTC 52035</strain>
    </source>
</reference>
<comment type="caution">
    <text evidence="3">The sequence shown here is derived from an EMBL/GenBank/DDBJ whole genome shotgun (WGS) entry which is preliminary data.</text>
</comment>
<sequence>MFVYDVTGVRVRYYDTDQMGIVYYGNYARFYEIGRVEALRYLGMAYKDLEERGIGMPVYDMSSRFIRPARYDDQLTIRVTIPQLPTTRIFFQYEIFNQDGLLLNTGETTLIFLKSATGRPGPAPSDLVESIKPFFEQSV</sequence>
<dbReference type="InterPro" id="IPR050563">
    <property type="entry name" value="4-hydroxybenzoyl-CoA_TE"/>
</dbReference>
<evidence type="ECO:0000256" key="2">
    <source>
        <dbReference type="ARBA" id="ARBA00022801"/>
    </source>
</evidence>
<dbReference type="PANTHER" id="PTHR31793">
    <property type="entry name" value="4-HYDROXYBENZOYL-COA THIOESTERASE FAMILY MEMBER"/>
    <property type="match status" value="1"/>
</dbReference>
<dbReference type="CDD" id="cd00586">
    <property type="entry name" value="4HBT"/>
    <property type="match status" value="1"/>
</dbReference>
<dbReference type="PANTHER" id="PTHR31793:SF27">
    <property type="entry name" value="NOVEL THIOESTERASE SUPERFAMILY DOMAIN AND SAPOSIN A-TYPE DOMAIN CONTAINING PROTEIN (0610012H03RIK)"/>
    <property type="match status" value="1"/>
</dbReference>
<evidence type="ECO:0000256" key="1">
    <source>
        <dbReference type="ARBA" id="ARBA00005953"/>
    </source>
</evidence>